<gene>
    <name evidence="1" type="ORF">HXW94_18415</name>
</gene>
<dbReference type="AlphaFoldDB" id="A0A850TBT5"/>
<evidence type="ECO:0000313" key="2">
    <source>
        <dbReference type="Proteomes" id="UP000553343"/>
    </source>
</evidence>
<dbReference type="Proteomes" id="UP000553343">
    <property type="component" value="Unassembled WGS sequence"/>
</dbReference>
<sequence>MIVPKIKDVMPADQRTLIVTFDNGKRKRYDVKKLLIKEMYSPLKDKGFFKNVKIEPGGYAVYWNDMIDISEYELWQNGIDI</sequence>
<organism evidence="1 2">
    <name type="scientific">Desulfobacter latus</name>
    <dbReference type="NCBI Taxonomy" id="2292"/>
    <lineage>
        <taxon>Bacteria</taxon>
        <taxon>Pseudomonadati</taxon>
        <taxon>Thermodesulfobacteriota</taxon>
        <taxon>Desulfobacteria</taxon>
        <taxon>Desulfobacterales</taxon>
        <taxon>Desulfobacteraceae</taxon>
        <taxon>Desulfobacter</taxon>
    </lineage>
</organism>
<keyword evidence="2" id="KW-1185">Reference proteome</keyword>
<reference evidence="1 2" key="1">
    <citation type="submission" date="2020-06" db="EMBL/GenBank/DDBJ databases">
        <title>High-quality draft genome of sulfate reducer Desulfobacter latus type strain AcrS2 isolated from marine sediment.</title>
        <authorList>
            <person name="Hoppe M."/>
            <person name="Larsen C.K."/>
            <person name="Marshall I.P.G."/>
            <person name="Schramm A."/>
            <person name="Marietou A.G."/>
        </authorList>
    </citation>
    <scope>NUCLEOTIDE SEQUENCE [LARGE SCALE GENOMIC DNA]</scope>
    <source>
        <strain evidence="1 2">AcRS2</strain>
    </source>
</reference>
<dbReference type="EMBL" id="JACADJ010000144">
    <property type="protein sequence ID" value="NWH06925.1"/>
    <property type="molecule type" value="Genomic_DNA"/>
</dbReference>
<evidence type="ECO:0000313" key="1">
    <source>
        <dbReference type="EMBL" id="NWH06925.1"/>
    </source>
</evidence>
<proteinExistence type="predicted"/>
<dbReference type="InterPro" id="IPR036782">
    <property type="entry name" value="NE0471-like_N"/>
</dbReference>
<dbReference type="SUPFAM" id="SSF143880">
    <property type="entry name" value="NE0471 N-terminal domain-like"/>
    <property type="match status" value="1"/>
</dbReference>
<dbReference type="InterPro" id="IPR018841">
    <property type="entry name" value="DUF2442"/>
</dbReference>
<dbReference type="RefSeq" id="WP_178368368.1">
    <property type="nucleotide sequence ID" value="NZ_JACADJ010000144.1"/>
</dbReference>
<dbReference type="Gene3D" id="3.30.2020.10">
    <property type="entry name" value="NE0471-like N-terminal domain"/>
    <property type="match status" value="1"/>
</dbReference>
<comment type="caution">
    <text evidence="1">The sequence shown here is derived from an EMBL/GenBank/DDBJ whole genome shotgun (WGS) entry which is preliminary data.</text>
</comment>
<accession>A0A850TBT5</accession>
<name>A0A850TBT5_9BACT</name>
<dbReference type="Pfam" id="PF10387">
    <property type="entry name" value="DUF2442"/>
    <property type="match status" value="1"/>
</dbReference>
<protein>
    <submittedName>
        <fullName evidence="1">DUF2442 domain-containing protein</fullName>
    </submittedName>
</protein>